<accession>A0A9W8YJY4</accession>
<dbReference type="AlphaFoldDB" id="A0A9W8YJY4"/>
<feature type="region of interest" description="Disordered" evidence="1">
    <location>
        <begin position="65"/>
        <end position="94"/>
    </location>
</feature>
<keyword evidence="4" id="KW-1185">Reference proteome</keyword>
<dbReference type="InterPro" id="IPR053008">
    <property type="entry name" value="Phomopsin_biosynth_assoc"/>
</dbReference>
<keyword evidence="2" id="KW-0472">Membrane</keyword>
<dbReference type="EMBL" id="JAPEVB010000006">
    <property type="protein sequence ID" value="KAJ4386552.1"/>
    <property type="molecule type" value="Genomic_DNA"/>
</dbReference>
<protein>
    <submittedName>
        <fullName evidence="3">Uncharacterized protein</fullName>
    </submittedName>
</protein>
<name>A0A9W8YJY4_9PEZI</name>
<comment type="caution">
    <text evidence="3">The sequence shown here is derived from an EMBL/GenBank/DDBJ whole genome shotgun (WGS) entry which is preliminary data.</text>
</comment>
<evidence type="ECO:0000256" key="2">
    <source>
        <dbReference type="SAM" id="Phobius"/>
    </source>
</evidence>
<sequence>MPSDELSQPFLGYSDDPDKEEARHFRNIQGPKERKTLMYITICFAVSLFLAGIFYLFDPETSPSLRSTPSSSSSSSSSPSPLPPPSPATRPNRHNITTSARLLSCGDSVSSARAAGCKYDILLNNWVPAPCYDQEFIDEYTDDASWGGYADEAMTQRLTPLEMSEREYYWTSLRDHVNHCAMMWRKQFWVLYEERNAFDTVIASPGHTDHCAQFLVDVGYRNWTHPTKTEMGFAGCWVRDDR</sequence>
<organism evidence="3 4">
    <name type="scientific">Gnomoniopsis smithogilvyi</name>
    <dbReference type="NCBI Taxonomy" id="1191159"/>
    <lineage>
        <taxon>Eukaryota</taxon>
        <taxon>Fungi</taxon>
        <taxon>Dikarya</taxon>
        <taxon>Ascomycota</taxon>
        <taxon>Pezizomycotina</taxon>
        <taxon>Sordariomycetes</taxon>
        <taxon>Sordariomycetidae</taxon>
        <taxon>Diaporthales</taxon>
        <taxon>Gnomoniaceae</taxon>
        <taxon>Gnomoniopsis</taxon>
    </lineage>
</organism>
<evidence type="ECO:0000313" key="3">
    <source>
        <dbReference type="EMBL" id="KAJ4386552.1"/>
    </source>
</evidence>
<gene>
    <name evidence="3" type="ORF">N0V93_009450</name>
</gene>
<dbReference type="PANTHER" id="PTHR35896">
    <property type="entry name" value="IG-LIKE DOMAIN-CONTAINING PROTEIN"/>
    <property type="match status" value="1"/>
</dbReference>
<keyword evidence="2" id="KW-0812">Transmembrane</keyword>
<feature type="compositionally biased region" description="Low complexity" evidence="1">
    <location>
        <begin position="65"/>
        <end position="79"/>
    </location>
</feature>
<dbReference type="Proteomes" id="UP001140453">
    <property type="component" value="Unassembled WGS sequence"/>
</dbReference>
<dbReference type="OrthoDB" id="3501153at2759"/>
<evidence type="ECO:0000256" key="1">
    <source>
        <dbReference type="SAM" id="MobiDB-lite"/>
    </source>
</evidence>
<feature type="transmembrane region" description="Helical" evidence="2">
    <location>
        <begin position="36"/>
        <end position="57"/>
    </location>
</feature>
<dbReference type="PANTHER" id="PTHR35896:SF3">
    <property type="entry name" value="MAJOR FACILITATOR SUPERFAMILY TRANSPORTER"/>
    <property type="match status" value="1"/>
</dbReference>
<evidence type="ECO:0000313" key="4">
    <source>
        <dbReference type="Proteomes" id="UP001140453"/>
    </source>
</evidence>
<keyword evidence="2" id="KW-1133">Transmembrane helix</keyword>
<reference evidence="3" key="1">
    <citation type="submission" date="2022-10" db="EMBL/GenBank/DDBJ databases">
        <title>Tapping the CABI collections for fungal endophytes: first genome assemblies for Collariella, Neodidymelliopsis, Ascochyta clinopodiicola, Didymella pomorum, Didymosphaeria variabile, Neocosmospora piperis and Neocucurbitaria cava.</title>
        <authorList>
            <person name="Hill R."/>
        </authorList>
    </citation>
    <scope>NUCLEOTIDE SEQUENCE</scope>
    <source>
        <strain evidence="3">IMI 355082</strain>
    </source>
</reference>
<proteinExistence type="predicted"/>